<evidence type="ECO:0000313" key="1">
    <source>
        <dbReference type="EMBL" id="PSL45236.1"/>
    </source>
</evidence>
<protein>
    <submittedName>
        <fullName evidence="1">Uncharacterized protein</fullName>
    </submittedName>
</protein>
<comment type="caution">
    <text evidence="1">The sequence shown here is derived from an EMBL/GenBank/DDBJ whole genome shotgun (WGS) entry which is preliminary data.</text>
</comment>
<dbReference type="AlphaFoldDB" id="A0A2P8HGB1"/>
<reference evidence="1 2" key="1">
    <citation type="submission" date="2018-03" db="EMBL/GenBank/DDBJ databases">
        <title>Genomic Encyclopedia of Type Strains, Phase III (KMG-III): the genomes of soil and plant-associated and newly described type strains.</title>
        <authorList>
            <person name="Whitman W."/>
        </authorList>
    </citation>
    <scope>NUCLEOTIDE SEQUENCE [LARGE SCALE GENOMIC DNA]</scope>
    <source>
        <strain evidence="1 2">CGMCC 4.7097</strain>
    </source>
</reference>
<proteinExistence type="predicted"/>
<organism evidence="1 2">
    <name type="scientific">Saccharothrix carnea</name>
    <dbReference type="NCBI Taxonomy" id="1280637"/>
    <lineage>
        <taxon>Bacteria</taxon>
        <taxon>Bacillati</taxon>
        <taxon>Actinomycetota</taxon>
        <taxon>Actinomycetes</taxon>
        <taxon>Pseudonocardiales</taxon>
        <taxon>Pseudonocardiaceae</taxon>
        <taxon>Saccharothrix</taxon>
    </lineage>
</organism>
<evidence type="ECO:0000313" key="2">
    <source>
        <dbReference type="Proteomes" id="UP000241118"/>
    </source>
</evidence>
<name>A0A2P8HGB1_SACCR</name>
<dbReference type="OrthoDB" id="9935527at2"/>
<gene>
    <name evidence="1" type="ORF">B0I31_12713</name>
</gene>
<sequence>MKVLAWAGVLSTLVGMTVIGLDVVCGTTPGPALGSVSAAGFPGRDPFPGAPIPADDRLDASTVTASRAARTTDSGLGISLFCGGFALAAIAGLGHAQDRRHQVTGSDPRP</sequence>
<keyword evidence="2" id="KW-1185">Reference proteome</keyword>
<dbReference type="Proteomes" id="UP000241118">
    <property type="component" value="Unassembled WGS sequence"/>
</dbReference>
<dbReference type="EMBL" id="PYAX01000027">
    <property type="protein sequence ID" value="PSL45236.1"/>
    <property type="molecule type" value="Genomic_DNA"/>
</dbReference>
<dbReference type="RefSeq" id="WP_106620304.1">
    <property type="nucleotide sequence ID" value="NZ_PYAX01000027.1"/>
</dbReference>
<accession>A0A2P8HGB1</accession>